<organism evidence="1 2">
    <name type="scientific">Zizania palustris</name>
    <name type="common">Northern wild rice</name>
    <dbReference type="NCBI Taxonomy" id="103762"/>
    <lineage>
        <taxon>Eukaryota</taxon>
        <taxon>Viridiplantae</taxon>
        <taxon>Streptophyta</taxon>
        <taxon>Embryophyta</taxon>
        <taxon>Tracheophyta</taxon>
        <taxon>Spermatophyta</taxon>
        <taxon>Magnoliopsida</taxon>
        <taxon>Liliopsida</taxon>
        <taxon>Poales</taxon>
        <taxon>Poaceae</taxon>
        <taxon>BOP clade</taxon>
        <taxon>Oryzoideae</taxon>
        <taxon>Oryzeae</taxon>
        <taxon>Zizaniinae</taxon>
        <taxon>Zizania</taxon>
    </lineage>
</organism>
<dbReference type="Proteomes" id="UP000729402">
    <property type="component" value="Unassembled WGS sequence"/>
</dbReference>
<dbReference type="EMBL" id="JAAALK010000080">
    <property type="protein sequence ID" value="KAG8094894.1"/>
    <property type="molecule type" value="Genomic_DNA"/>
</dbReference>
<accession>A0A8J5WUK8</accession>
<name>A0A8J5WUK8_ZIZPA</name>
<protein>
    <submittedName>
        <fullName evidence="1">Uncharacterized protein</fullName>
    </submittedName>
</protein>
<gene>
    <name evidence="1" type="ORF">GUJ93_ZPchr0012g19629</name>
</gene>
<sequence length="160" mass="16979">MRSFVELFLERLEEAMETSVNMTLVSIIREYSKLSVKLAMEEQGMGLDGVVEGVTVDGEVADEDWVGVDASVASEEDGFVLVVEDGLGVMEIEEDGEGVGVVLPLLSHKDMAMTVVEEGLVAMEIGVGGEGVAAPLASKEDGAVLVVEEHFGTMDIEEDG</sequence>
<dbReference type="AlphaFoldDB" id="A0A8J5WUK8"/>
<reference evidence="1" key="2">
    <citation type="submission" date="2021-02" db="EMBL/GenBank/DDBJ databases">
        <authorList>
            <person name="Kimball J.A."/>
            <person name="Haas M.W."/>
            <person name="Macchietto M."/>
            <person name="Kono T."/>
            <person name="Duquette J."/>
            <person name="Shao M."/>
        </authorList>
    </citation>
    <scope>NUCLEOTIDE SEQUENCE</scope>
    <source>
        <tissue evidence="1">Fresh leaf tissue</tissue>
    </source>
</reference>
<comment type="caution">
    <text evidence="1">The sequence shown here is derived from an EMBL/GenBank/DDBJ whole genome shotgun (WGS) entry which is preliminary data.</text>
</comment>
<evidence type="ECO:0000313" key="2">
    <source>
        <dbReference type="Proteomes" id="UP000729402"/>
    </source>
</evidence>
<evidence type="ECO:0000313" key="1">
    <source>
        <dbReference type="EMBL" id="KAG8094894.1"/>
    </source>
</evidence>
<proteinExistence type="predicted"/>
<keyword evidence="2" id="KW-1185">Reference proteome</keyword>
<reference evidence="1" key="1">
    <citation type="journal article" date="2021" name="bioRxiv">
        <title>Whole Genome Assembly and Annotation of Northern Wild Rice, Zizania palustris L., Supports a Whole Genome Duplication in the Zizania Genus.</title>
        <authorList>
            <person name="Haas M."/>
            <person name="Kono T."/>
            <person name="Macchietto M."/>
            <person name="Millas R."/>
            <person name="McGilp L."/>
            <person name="Shao M."/>
            <person name="Duquette J."/>
            <person name="Hirsch C.N."/>
            <person name="Kimball J."/>
        </authorList>
    </citation>
    <scope>NUCLEOTIDE SEQUENCE</scope>
    <source>
        <tissue evidence="1">Fresh leaf tissue</tissue>
    </source>
</reference>